<feature type="active site" description="Nucleophile" evidence="4">
    <location>
        <position position="446"/>
    </location>
</feature>
<protein>
    <submittedName>
        <fullName evidence="7">Endoglucanase</fullName>
    </submittedName>
</protein>
<reference evidence="7 8" key="1">
    <citation type="submission" date="2019-01" db="EMBL/GenBank/DDBJ databases">
        <title>Draft genomes of a novel of Aminipila strains.</title>
        <authorList>
            <person name="Ma S."/>
        </authorList>
    </citation>
    <scope>NUCLEOTIDE SEQUENCE [LARGE SCALE GENOMIC DNA]</scope>
    <source>
        <strain evidence="8">JN-39</strain>
    </source>
</reference>
<organism evidence="7 8">
    <name type="scientific">Aminipila luticellarii</name>
    <dbReference type="NCBI Taxonomy" id="2507160"/>
    <lineage>
        <taxon>Bacteria</taxon>
        <taxon>Bacillati</taxon>
        <taxon>Bacillota</taxon>
        <taxon>Clostridia</taxon>
        <taxon>Peptostreptococcales</taxon>
        <taxon>Anaerovoracaceae</taxon>
        <taxon>Aminipila</taxon>
    </lineage>
</organism>
<dbReference type="PANTHER" id="PTHR40079">
    <property type="entry name" value="MANNAN ENDO-1,4-BETA-MANNOSIDASE E-RELATED"/>
    <property type="match status" value="1"/>
</dbReference>
<keyword evidence="8" id="KW-1185">Reference proteome</keyword>
<dbReference type="InterPro" id="IPR000805">
    <property type="entry name" value="Glyco_hydro_26"/>
</dbReference>
<dbReference type="GO" id="GO:0016985">
    <property type="term" value="F:mannan endo-1,4-beta-mannosidase activity"/>
    <property type="evidence" value="ECO:0007669"/>
    <property type="project" value="InterPro"/>
</dbReference>
<keyword evidence="3 4" id="KW-0326">Glycosidase</keyword>
<evidence type="ECO:0000256" key="1">
    <source>
        <dbReference type="ARBA" id="ARBA00007754"/>
    </source>
</evidence>
<feature type="domain" description="GH26" evidence="6">
    <location>
        <begin position="207"/>
        <end position="504"/>
    </location>
</feature>
<evidence type="ECO:0000313" key="7">
    <source>
        <dbReference type="EMBL" id="QAT42469.1"/>
    </source>
</evidence>
<dbReference type="GO" id="GO:0006080">
    <property type="term" value="P:substituted mannan metabolic process"/>
    <property type="evidence" value="ECO:0007669"/>
    <property type="project" value="InterPro"/>
</dbReference>
<keyword evidence="2 4" id="KW-0378">Hydrolase</keyword>
<dbReference type="SUPFAM" id="SSF51445">
    <property type="entry name" value="(Trans)glycosidases"/>
    <property type="match status" value="1"/>
</dbReference>
<dbReference type="KEGG" id="amij:EQM06_04055"/>
<dbReference type="EMBL" id="CP035281">
    <property type="protein sequence ID" value="QAT42469.1"/>
    <property type="molecule type" value="Genomic_DNA"/>
</dbReference>
<dbReference type="PANTHER" id="PTHR40079:SF4">
    <property type="entry name" value="GH26 DOMAIN-CONTAINING PROTEIN-RELATED"/>
    <property type="match status" value="1"/>
</dbReference>
<accession>A0A410PU69</accession>
<comment type="similarity">
    <text evidence="1 4">Belongs to the glycosyl hydrolase 26 family.</text>
</comment>
<dbReference type="Pfam" id="PF02156">
    <property type="entry name" value="Glyco_hydro_26"/>
    <property type="match status" value="1"/>
</dbReference>
<dbReference type="AlphaFoldDB" id="A0A410PU69"/>
<evidence type="ECO:0000259" key="6">
    <source>
        <dbReference type="PROSITE" id="PS51764"/>
    </source>
</evidence>
<keyword evidence="5" id="KW-0732">Signal</keyword>
<evidence type="ECO:0000256" key="4">
    <source>
        <dbReference type="PROSITE-ProRule" id="PRU01100"/>
    </source>
</evidence>
<dbReference type="InterPro" id="IPR017853">
    <property type="entry name" value="GH"/>
</dbReference>
<sequence length="520" mass="60773">MINLKKILAVFVLLAMIFGTTGAAFAESSAMTSEQYSLTDAGAYDLFTNYVDGYSLNVDHGMNVDMRYSSVGTILENTNKRIEIYKQYIGSTGKAGYINYSNKFLSNTNDHVTEYNGVQTINGHTVNIVVWHRNKLSRVANDKNYYICMDIQQGNYCYTIFMKATDPIANMGGYTYLIDHFSTFAPTKAAYMRVAQKTDLDDKNWNDETKAFYQQYFSDESDLTWGIFEPDTSAFDYTMLDYYQYYFDYQFPILLNYSEFDNTYKHPNLKQRLDTAYDHNKVLELTLQTTWKQDGNMVYDILDGQYDEFLRDYAQVVADFGHPVLFRLGNEMNGDWCPYSSYNTSRDTTMYKEFYKYVYSFFEKAGAQNVIWIWNPNCASFPNFNWNDEMMYYPGDKYVDIVGMTAYNTGTYYASTGEKWHEFKELYEGLYYDYCAKFQQPLMITEFSSASMGGDKNQWVINMFNTIKDYDRIKAAVWWDGCDWDANGNVARSYFMDETPALLDIFKKYLKSSWDKDVYA</sequence>
<feature type="chain" id="PRO_5019461801" evidence="5">
    <location>
        <begin position="27"/>
        <end position="520"/>
    </location>
</feature>
<feature type="signal peptide" evidence="5">
    <location>
        <begin position="1"/>
        <end position="26"/>
    </location>
</feature>
<feature type="active site" description="Proton donor" evidence="4">
    <location>
        <position position="331"/>
    </location>
</feature>
<dbReference type="OrthoDB" id="9802773at2"/>
<dbReference type="PROSITE" id="PS51764">
    <property type="entry name" value="GH26"/>
    <property type="match status" value="1"/>
</dbReference>
<evidence type="ECO:0000256" key="5">
    <source>
        <dbReference type="SAM" id="SignalP"/>
    </source>
</evidence>
<gene>
    <name evidence="7" type="ORF">EQM06_04055</name>
</gene>
<dbReference type="Proteomes" id="UP000287601">
    <property type="component" value="Chromosome"/>
</dbReference>
<evidence type="ECO:0000313" key="8">
    <source>
        <dbReference type="Proteomes" id="UP000287601"/>
    </source>
</evidence>
<proteinExistence type="inferred from homology"/>
<dbReference type="Gene3D" id="3.20.20.80">
    <property type="entry name" value="Glycosidases"/>
    <property type="match status" value="1"/>
</dbReference>
<evidence type="ECO:0000256" key="3">
    <source>
        <dbReference type="ARBA" id="ARBA00023295"/>
    </source>
</evidence>
<dbReference type="InterPro" id="IPR022790">
    <property type="entry name" value="GH26_dom"/>
</dbReference>
<name>A0A410PU69_9FIRM</name>
<evidence type="ECO:0000256" key="2">
    <source>
        <dbReference type="ARBA" id="ARBA00022801"/>
    </source>
</evidence>